<keyword evidence="6" id="KW-1185">Reference proteome</keyword>
<protein>
    <submittedName>
        <fullName evidence="5">Threonine dehydrogenase-like Zn-dependent dehydrogenase</fullName>
    </submittedName>
</protein>
<evidence type="ECO:0000313" key="5">
    <source>
        <dbReference type="EMBL" id="MBM7799167.1"/>
    </source>
</evidence>
<evidence type="ECO:0000256" key="1">
    <source>
        <dbReference type="ARBA" id="ARBA00001947"/>
    </source>
</evidence>
<dbReference type="InterPro" id="IPR036291">
    <property type="entry name" value="NAD(P)-bd_dom_sf"/>
</dbReference>
<proteinExistence type="predicted"/>
<sequence>MSRHETRQKLAIEFGATDIVSARGDEGVAEIMQLSTGIGADAVCEAVGSGESMTQAVRAVRPGGRVEVGVVPHDVDLPLKQMVFRNVGIQGGPASVPQYLPELLDKLLERRIEPGKVFDLELPLEEIADGYAAMDERRAIKALLWP</sequence>
<dbReference type="Gene3D" id="3.90.180.10">
    <property type="entry name" value="Medium-chain alcohol dehydrogenases, catalytic domain"/>
    <property type="match status" value="1"/>
</dbReference>
<keyword evidence="2" id="KW-0479">Metal-binding</keyword>
<organism evidence="5 6">
    <name type="scientific">Microlunatus panaciterrae</name>
    <dbReference type="NCBI Taxonomy" id="400768"/>
    <lineage>
        <taxon>Bacteria</taxon>
        <taxon>Bacillati</taxon>
        <taxon>Actinomycetota</taxon>
        <taxon>Actinomycetes</taxon>
        <taxon>Propionibacteriales</taxon>
        <taxon>Propionibacteriaceae</taxon>
        <taxon>Microlunatus</taxon>
    </lineage>
</organism>
<dbReference type="Pfam" id="PF00107">
    <property type="entry name" value="ADH_zinc_N"/>
    <property type="match status" value="1"/>
</dbReference>
<evidence type="ECO:0000259" key="4">
    <source>
        <dbReference type="Pfam" id="PF00107"/>
    </source>
</evidence>
<evidence type="ECO:0000313" key="6">
    <source>
        <dbReference type="Proteomes" id="UP000704762"/>
    </source>
</evidence>
<keyword evidence="3" id="KW-0862">Zinc</keyword>
<dbReference type="EMBL" id="JAFBCF010000001">
    <property type="protein sequence ID" value="MBM7799167.1"/>
    <property type="molecule type" value="Genomic_DNA"/>
</dbReference>
<comment type="cofactor">
    <cofactor evidence="1">
        <name>Zn(2+)</name>
        <dbReference type="ChEBI" id="CHEBI:29105"/>
    </cofactor>
</comment>
<dbReference type="PANTHER" id="PTHR42813">
    <property type="entry name" value="ZINC-TYPE ALCOHOL DEHYDROGENASE-LIKE"/>
    <property type="match status" value="1"/>
</dbReference>
<dbReference type="Proteomes" id="UP000704762">
    <property type="component" value="Unassembled WGS sequence"/>
</dbReference>
<name>A0ABS2RKR8_9ACTN</name>
<gene>
    <name evidence="5" type="ORF">JOE57_002088</name>
</gene>
<dbReference type="PANTHER" id="PTHR42813:SF2">
    <property type="entry name" value="DEHYDROGENASE, ZINC-CONTAINING, PUTATIVE (AFU_ORTHOLOGUE AFUA_2G02810)-RELATED"/>
    <property type="match status" value="1"/>
</dbReference>
<feature type="domain" description="Alcohol dehydrogenase-like C-terminal" evidence="4">
    <location>
        <begin position="2"/>
        <end position="107"/>
    </location>
</feature>
<dbReference type="InterPro" id="IPR013149">
    <property type="entry name" value="ADH-like_C"/>
</dbReference>
<evidence type="ECO:0000256" key="3">
    <source>
        <dbReference type="ARBA" id="ARBA00022833"/>
    </source>
</evidence>
<evidence type="ECO:0000256" key="2">
    <source>
        <dbReference type="ARBA" id="ARBA00022723"/>
    </source>
</evidence>
<dbReference type="Gene3D" id="3.40.50.720">
    <property type="entry name" value="NAD(P)-binding Rossmann-like Domain"/>
    <property type="match status" value="1"/>
</dbReference>
<comment type="caution">
    <text evidence="5">The sequence shown here is derived from an EMBL/GenBank/DDBJ whole genome shotgun (WGS) entry which is preliminary data.</text>
</comment>
<reference evidence="5 6" key="1">
    <citation type="submission" date="2021-01" db="EMBL/GenBank/DDBJ databases">
        <title>Sequencing the genomes of 1000 actinobacteria strains.</title>
        <authorList>
            <person name="Klenk H.-P."/>
        </authorList>
    </citation>
    <scope>NUCLEOTIDE SEQUENCE [LARGE SCALE GENOMIC DNA]</scope>
    <source>
        <strain evidence="5 6">DSM 18662</strain>
    </source>
</reference>
<accession>A0ABS2RKR8</accession>
<dbReference type="SUPFAM" id="SSF51735">
    <property type="entry name" value="NAD(P)-binding Rossmann-fold domains"/>
    <property type="match status" value="1"/>
</dbReference>